<reference evidence="13 14" key="1">
    <citation type="journal article" date="2009" name="Appl. Environ. Microbiol.">
        <title>Genomic analysis of 'Elusimicrobium minutum,' the first cultivated representative of the phylum 'Elusimicrobia' (formerly termite group 1).</title>
        <authorList>
            <person name="Herlemann D.P.R."/>
            <person name="Geissinger O."/>
            <person name="Ikeda-Ohtsubo W."/>
            <person name="Kunin V."/>
            <person name="Sun H."/>
            <person name="Lapidus A."/>
            <person name="Hugenholtz P."/>
            <person name="Brune A."/>
        </authorList>
    </citation>
    <scope>NUCLEOTIDE SEQUENCE [LARGE SCALE GENOMIC DNA]</scope>
    <source>
        <strain evidence="13 14">Pei191</strain>
    </source>
</reference>
<evidence type="ECO:0000313" key="14">
    <source>
        <dbReference type="Proteomes" id="UP000001029"/>
    </source>
</evidence>
<evidence type="ECO:0000313" key="13">
    <source>
        <dbReference type="EMBL" id="ACC98845.1"/>
    </source>
</evidence>
<dbReference type="NCBIfam" id="TIGR00046">
    <property type="entry name" value="RsmE family RNA methyltransferase"/>
    <property type="match status" value="1"/>
</dbReference>
<dbReference type="Proteomes" id="UP000001029">
    <property type="component" value="Chromosome"/>
</dbReference>
<evidence type="ECO:0000256" key="2">
    <source>
        <dbReference type="ARBA" id="ARBA00005528"/>
    </source>
</evidence>
<dbReference type="InterPro" id="IPR015947">
    <property type="entry name" value="PUA-like_sf"/>
</dbReference>
<evidence type="ECO:0000256" key="8">
    <source>
        <dbReference type="ARBA" id="ARBA00025699"/>
    </source>
</evidence>
<dbReference type="PANTHER" id="PTHR30027">
    <property type="entry name" value="RIBOSOMAL RNA SMALL SUBUNIT METHYLTRANSFERASE E"/>
    <property type="match status" value="1"/>
</dbReference>
<dbReference type="CDD" id="cd18084">
    <property type="entry name" value="RsmE-like"/>
    <property type="match status" value="1"/>
</dbReference>
<dbReference type="InterPro" id="IPR029026">
    <property type="entry name" value="tRNA_m1G_MTases_N"/>
</dbReference>
<dbReference type="Pfam" id="PF20260">
    <property type="entry name" value="PUA_4"/>
    <property type="match status" value="1"/>
</dbReference>
<dbReference type="SUPFAM" id="SSF88697">
    <property type="entry name" value="PUA domain-like"/>
    <property type="match status" value="1"/>
</dbReference>
<proteinExistence type="inferred from homology"/>
<dbReference type="Gene3D" id="3.40.1280.10">
    <property type="match status" value="1"/>
</dbReference>
<dbReference type="EMBL" id="CP001055">
    <property type="protein sequence ID" value="ACC98845.1"/>
    <property type="molecule type" value="Genomic_DNA"/>
</dbReference>
<dbReference type="RefSeq" id="WP_012415460.1">
    <property type="nucleotide sequence ID" value="NC_010644.1"/>
</dbReference>
<dbReference type="AlphaFoldDB" id="B2KE99"/>
<dbReference type="STRING" id="445932.Emin_1295"/>
<keyword evidence="4 10" id="KW-0698">rRNA processing</keyword>
<dbReference type="OrthoDB" id="9815641at2"/>
<comment type="similarity">
    <text evidence="2 10">Belongs to the RNA methyltransferase RsmE family.</text>
</comment>
<accession>B2KE99</accession>
<protein>
    <recommendedName>
        <fullName evidence="10">Ribosomal RNA small subunit methyltransferase E</fullName>
        <ecNumber evidence="10">2.1.1.193</ecNumber>
    </recommendedName>
</protein>
<evidence type="ECO:0000256" key="5">
    <source>
        <dbReference type="ARBA" id="ARBA00022603"/>
    </source>
</evidence>
<dbReference type="Pfam" id="PF04452">
    <property type="entry name" value="Methyltrans_RNA"/>
    <property type="match status" value="1"/>
</dbReference>
<evidence type="ECO:0000256" key="1">
    <source>
        <dbReference type="ARBA" id="ARBA00004496"/>
    </source>
</evidence>
<evidence type="ECO:0000256" key="10">
    <source>
        <dbReference type="PIRNR" id="PIRNR015601"/>
    </source>
</evidence>
<dbReference type="GO" id="GO:0005737">
    <property type="term" value="C:cytoplasm"/>
    <property type="evidence" value="ECO:0007669"/>
    <property type="project" value="UniProtKB-SubCell"/>
</dbReference>
<keyword evidence="14" id="KW-1185">Reference proteome</keyword>
<feature type="domain" description="Ribosomal RNA small subunit methyltransferase E methyltransferase" evidence="11">
    <location>
        <begin position="69"/>
        <end position="227"/>
    </location>
</feature>
<dbReference type="HOGENOM" id="CLU_067442_5_0_0"/>
<dbReference type="EC" id="2.1.1.193" evidence="10"/>
<gene>
    <name evidence="13" type="ordered locus">Emin_1295</name>
</gene>
<sequence length="230" mass="25223">MPQYIAEITGERFLITGDEAKHLFCVMRAAEGDNIKIFDGRGKKFNAVIKEVAKDIVVGSVISEIALRPLPYNLTLCFAPVDKSKTEEILDKCTQLGVSSFLPVITERTEHDILKKWENKKERWEQIIIAAVKQCETAFVPRLLAPQKFEQALKIPGKTIIAYEKENSVSLSSAVKGEEKAIKIFIGPAGGFSPREVEEAVLQGAVLVTLGVNIMRAETAAIAAAAIALQ</sequence>
<evidence type="ECO:0000256" key="3">
    <source>
        <dbReference type="ARBA" id="ARBA00022490"/>
    </source>
</evidence>
<evidence type="ECO:0000256" key="7">
    <source>
        <dbReference type="ARBA" id="ARBA00022691"/>
    </source>
</evidence>
<evidence type="ECO:0000256" key="6">
    <source>
        <dbReference type="ARBA" id="ARBA00022679"/>
    </source>
</evidence>
<evidence type="ECO:0000256" key="4">
    <source>
        <dbReference type="ARBA" id="ARBA00022552"/>
    </source>
</evidence>
<dbReference type="KEGG" id="emi:Emin_1295"/>
<dbReference type="SUPFAM" id="SSF75217">
    <property type="entry name" value="alpha/beta knot"/>
    <property type="match status" value="1"/>
</dbReference>
<name>B2KE99_ELUMP</name>
<dbReference type="GO" id="GO:0070475">
    <property type="term" value="P:rRNA base methylation"/>
    <property type="evidence" value="ECO:0007669"/>
    <property type="project" value="TreeGrafter"/>
</dbReference>
<dbReference type="PIRSF" id="PIRSF015601">
    <property type="entry name" value="MTase_slr0722"/>
    <property type="match status" value="1"/>
</dbReference>
<evidence type="ECO:0000256" key="9">
    <source>
        <dbReference type="ARBA" id="ARBA00047944"/>
    </source>
</evidence>
<keyword evidence="7 10" id="KW-0949">S-adenosyl-L-methionine</keyword>
<comment type="catalytic activity">
    <reaction evidence="9 10">
        <text>uridine(1498) in 16S rRNA + S-adenosyl-L-methionine = N(3)-methyluridine(1498) in 16S rRNA + S-adenosyl-L-homocysteine + H(+)</text>
        <dbReference type="Rhea" id="RHEA:42920"/>
        <dbReference type="Rhea" id="RHEA-COMP:10283"/>
        <dbReference type="Rhea" id="RHEA-COMP:10284"/>
        <dbReference type="ChEBI" id="CHEBI:15378"/>
        <dbReference type="ChEBI" id="CHEBI:57856"/>
        <dbReference type="ChEBI" id="CHEBI:59789"/>
        <dbReference type="ChEBI" id="CHEBI:65315"/>
        <dbReference type="ChEBI" id="CHEBI:74502"/>
        <dbReference type="EC" id="2.1.1.193"/>
    </reaction>
</comment>
<dbReference type="PANTHER" id="PTHR30027:SF3">
    <property type="entry name" value="16S RRNA (URACIL(1498)-N(3))-METHYLTRANSFERASE"/>
    <property type="match status" value="1"/>
</dbReference>
<organism evidence="13 14">
    <name type="scientific">Elusimicrobium minutum (strain Pei191)</name>
    <dbReference type="NCBI Taxonomy" id="445932"/>
    <lineage>
        <taxon>Bacteria</taxon>
        <taxon>Pseudomonadati</taxon>
        <taxon>Elusimicrobiota</taxon>
        <taxon>Elusimicrobia</taxon>
        <taxon>Elusimicrobiales</taxon>
        <taxon>Elusimicrobiaceae</taxon>
        <taxon>Elusimicrobium</taxon>
    </lineage>
</organism>
<comment type="function">
    <text evidence="8 10">Specifically methylates the N3 position of the uracil ring of uridine 1498 (m3U1498) in 16S rRNA. Acts on the fully assembled 30S ribosomal subunit.</text>
</comment>
<dbReference type="InterPro" id="IPR046887">
    <property type="entry name" value="RsmE_PUA-like"/>
</dbReference>
<keyword evidence="6 10" id="KW-0808">Transferase</keyword>
<keyword evidence="5 10" id="KW-0489">Methyltransferase</keyword>
<evidence type="ECO:0000259" key="11">
    <source>
        <dbReference type="Pfam" id="PF04452"/>
    </source>
</evidence>
<evidence type="ECO:0000259" key="12">
    <source>
        <dbReference type="Pfam" id="PF20260"/>
    </source>
</evidence>
<dbReference type="InterPro" id="IPR046886">
    <property type="entry name" value="RsmE_MTase_dom"/>
</dbReference>
<comment type="subcellular location">
    <subcellularLocation>
        <location evidence="1 10">Cytoplasm</location>
    </subcellularLocation>
</comment>
<feature type="domain" description="Ribosomal RNA small subunit methyltransferase E PUA-like" evidence="12">
    <location>
        <begin position="15"/>
        <end position="58"/>
    </location>
</feature>
<dbReference type="GO" id="GO:0070042">
    <property type="term" value="F:rRNA (uridine-N3-)-methyltransferase activity"/>
    <property type="evidence" value="ECO:0007669"/>
    <property type="project" value="TreeGrafter"/>
</dbReference>
<dbReference type="InterPro" id="IPR029028">
    <property type="entry name" value="Alpha/beta_knot_MTases"/>
</dbReference>
<dbReference type="InterPro" id="IPR006700">
    <property type="entry name" value="RsmE"/>
</dbReference>
<keyword evidence="3 10" id="KW-0963">Cytoplasm</keyword>